<dbReference type="SUPFAM" id="SSF53448">
    <property type="entry name" value="Nucleotide-diphospho-sugar transferases"/>
    <property type="match status" value="1"/>
</dbReference>
<keyword evidence="3 5" id="KW-0547">Nucleotide-binding</keyword>
<feature type="binding site" evidence="5">
    <location>
        <position position="138"/>
    </location>
    <ligand>
        <name>phosphoenolpyruvate</name>
        <dbReference type="ChEBI" id="CHEBI:58702"/>
    </ligand>
</feature>
<evidence type="ECO:0000256" key="4">
    <source>
        <dbReference type="ARBA" id="ARBA00023134"/>
    </source>
</evidence>
<feature type="binding site" evidence="5">
    <location>
        <position position="154"/>
    </location>
    <ligand>
        <name>phosphoenolpyruvate</name>
        <dbReference type="ChEBI" id="CHEBI:58702"/>
    </ligand>
</feature>
<dbReference type="Gene3D" id="3.90.550.10">
    <property type="entry name" value="Spore Coat Polysaccharide Biosynthesis Protein SpsA, Chain A"/>
    <property type="match status" value="1"/>
</dbReference>
<comment type="function">
    <text evidence="5">Guanylyltransferase that catalyzes the activation of phosphoenolpyruvate (PEP) as enolpyruvoyl-2-diphospho-5'-guanosine, via the condensation of PEP with GTP. It is involved in the biosynthesis of coenzyme F420, a hydride carrier cofactor.</text>
</comment>
<dbReference type="AlphaFoldDB" id="A0A419I4H6"/>
<dbReference type="InterPro" id="IPR002835">
    <property type="entry name" value="CofC"/>
</dbReference>
<keyword evidence="1 5" id="KW-0808">Transferase</keyword>
<comment type="caution">
    <text evidence="6">The sequence shown here is derived from an EMBL/GenBank/DDBJ whole genome shotgun (WGS) entry which is preliminary data.</text>
</comment>
<organism evidence="6 7">
    <name type="scientific">Amycolatopsis panacis</name>
    <dbReference type="NCBI Taxonomy" id="2340917"/>
    <lineage>
        <taxon>Bacteria</taxon>
        <taxon>Bacillati</taxon>
        <taxon>Actinomycetota</taxon>
        <taxon>Actinomycetes</taxon>
        <taxon>Pseudonocardiales</taxon>
        <taxon>Pseudonocardiaceae</taxon>
        <taxon>Amycolatopsis</taxon>
    </lineage>
</organism>
<dbReference type="PANTHER" id="PTHR40392">
    <property type="entry name" value="2-PHOSPHO-L-LACTATE GUANYLYLTRANSFERASE"/>
    <property type="match status" value="1"/>
</dbReference>
<name>A0A419I4H6_9PSEU</name>
<keyword evidence="7" id="KW-1185">Reference proteome</keyword>
<evidence type="ECO:0000256" key="5">
    <source>
        <dbReference type="HAMAP-Rule" id="MF_02114"/>
    </source>
</evidence>
<comment type="similarity">
    <text evidence="5">Belongs to the CofC family.</text>
</comment>
<protein>
    <recommendedName>
        <fullName evidence="5">Phosphoenolpyruvate guanylyltransferase</fullName>
        <shortName evidence="5">PEP guanylyltransferase</shortName>
        <ecNumber evidence="5">2.7.7.105</ecNumber>
    </recommendedName>
</protein>
<dbReference type="EMBL" id="QZFV01000079">
    <property type="protein sequence ID" value="RJQ85311.1"/>
    <property type="molecule type" value="Genomic_DNA"/>
</dbReference>
<dbReference type="OrthoDB" id="9151145at2"/>
<dbReference type="GO" id="GO:0043814">
    <property type="term" value="F:phospholactate guanylyltransferase activity"/>
    <property type="evidence" value="ECO:0007669"/>
    <property type="project" value="InterPro"/>
</dbReference>
<comment type="catalytic activity">
    <reaction evidence="5">
        <text>phosphoenolpyruvate + GTP + H(+) = enolpyruvoyl-2-diphospho-5'-guanosine + diphosphate</text>
        <dbReference type="Rhea" id="RHEA:30519"/>
        <dbReference type="ChEBI" id="CHEBI:15378"/>
        <dbReference type="ChEBI" id="CHEBI:33019"/>
        <dbReference type="ChEBI" id="CHEBI:37565"/>
        <dbReference type="ChEBI" id="CHEBI:58702"/>
        <dbReference type="ChEBI" id="CHEBI:143701"/>
        <dbReference type="EC" id="2.7.7.105"/>
    </reaction>
</comment>
<gene>
    <name evidence="6" type="primary">cofC</name>
    <name evidence="5" type="synonym">fbiD</name>
    <name evidence="6" type="ORF">D5S19_14125</name>
</gene>
<dbReference type="PANTHER" id="PTHR40392:SF1">
    <property type="entry name" value="2-PHOSPHO-L-LACTATE GUANYLYLTRANSFERASE"/>
    <property type="match status" value="1"/>
</dbReference>
<evidence type="ECO:0000256" key="3">
    <source>
        <dbReference type="ARBA" id="ARBA00022741"/>
    </source>
</evidence>
<keyword evidence="4 5" id="KW-0342">GTP-binding</keyword>
<evidence type="ECO:0000256" key="2">
    <source>
        <dbReference type="ARBA" id="ARBA00022695"/>
    </source>
</evidence>
<dbReference type="HAMAP" id="MF_02114">
    <property type="entry name" value="CofC"/>
    <property type="match status" value="1"/>
</dbReference>
<evidence type="ECO:0000313" key="6">
    <source>
        <dbReference type="EMBL" id="RJQ85311.1"/>
    </source>
</evidence>
<evidence type="ECO:0000256" key="1">
    <source>
        <dbReference type="ARBA" id="ARBA00022679"/>
    </source>
</evidence>
<dbReference type="GO" id="GO:0005525">
    <property type="term" value="F:GTP binding"/>
    <property type="evidence" value="ECO:0007669"/>
    <property type="project" value="UniProtKB-KW"/>
</dbReference>
<dbReference type="Pfam" id="PF01983">
    <property type="entry name" value="CofC"/>
    <property type="match status" value="1"/>
</dbReference>
<proteinExistence type="inferred from homology"/>
<evidence type="ECO:0000313" key="7">
    <source>
        <dbReference type="Proteomes" id="UP000285112"/>
    </source>
</evidence>
<keyword evidence="2 5" id="KW-0548">Nucleotidyltransferase</keyword>
<comment type="pathway">
    <text evidence="5">Cofactor biosynthesis; coenzyme F420 biosynthesis.</text>
</comment>
<dbReference type="InterPro" id="IPR029044">
    <property type="entry name" value="Nucleotide-diphossugar_trans"/>
</dbReference>
<dbReference type="RefSeq" id="WP_120023808.1">
    <property type="nucleotide sequence ID" value="NZ_QZFV01000079.1"/>
</dbReference>
<feature type="binding site" evidence="5">
    <location>
        <position position="157"/>
    </location>
    <ligand>
        <name>phosphoenolpyruvate</name>
        <dbReference type="ChEBI" id="CHEBI:58702"/>
    </ligand>
</feature>
<accession>A0A419I4H6</accession>
<dbReference type="GO" id="GO:0052645">
    <property type="term" value="P:F420-0 metabolic process"/>
    <property type="evidence" value="ECO:0007669"/>
    <property type="project" value="UniProtKB-UniRule"/>
</dbReference>
<dbReference type="UniPathway" id="UPA00071"/>
<dbReference type="Proteomes" id="UP000285112">
    <property type="component" value="Unassembled WGS sequence"/>
</dbReference>
<dbReference type="EC" id="2.7.7.105" evidence="5"/>
<sequence>MDVDLVVPLKHPREGKSRLRGTVAADRHAELVLALAQDTLAAVTSVAQVRRVLVVTAEPEALSLLAGLGVELSTEPAGAGLNEALRHGARLLRADAPRGVVGALQADLPALRTEDLARALAEAEGRRAMVADRHGTGTTLLLTAPGCTLDPQFGAGSATRHIESGAVPLTGELASLRSDVDTPEDLRHAAELGLGKHTAALLPAESAPSR</sequence>
<reference evidence="6 7" key="1">
    <citation type="submission" date="2018-09" db="EMBL/GenBank/DDBJ databases">
        <title>YIM PH 21725 draft genome.</title>
        <authorList>
            <person name="Miao C."/>
        </authorList>
    </citation>
    <scope>NUCLEOTIDE SEQUENCE [LARGE SCALE GENOMIC DNA]</scope>
    <source>
        <strain evidence="7">YIM PH21725</strain>
    </source>
</reference>
<dbReference type="NCBIfam" id="TIGR03552">
    <property type="entry name" value="F420_cofC"/>
    <property type="match status" value="1"/>
</dbReference>